<dbReference type="EMBL" id="OM869543">
    <property type="protein sequence ID" value="UPW41099.1"/>
    <property type="molecule type" value="Genomic_DNA"/>
</dbReference>
<reference evidence="1" key="1">
    <citation type="submission" date="2022-02" db="EMBL/GenBank/DDBJ databases">
        <title>Towards deciphering the DNA virus diversity associated with rodent species in the families Cricetidae and Heteromyidae.</title>
        <authorList>
            <person name="Lund M."/>
            <person name="Larsen B.B."/>
            <person name="Gryseels S."/>
            <person name="Kraberger S."/>
            <person name="Rowsey D.M."/>
            <person name="Steger L."/>
            <person name="Yule K.M."/>
            <person name="Upham N.S."/>
            <person name="Worobey M."/>
            <person name="Van Doorslaer K."/>
            <person name="Varsani A."/>
        </authorList>
    </citation>
    <scope>NUCLEOTIDE SEQUENCE</scope>
    <source>
        <strain evidence="1">UA08Rod_5539</strain>
    </source>
</reference>
<sequence>MTFGLYSIRDVRTGFMTPAMEANDDAAKRNFAHAVSNSDGILSSFSADFTLYRIADFDADTGIVTPITPIAFVISGSEASYMQASYMSLRSELDA</sequence>
<name>A0A976R6Y5_9VIRU</name>
<evidence type="ECO:0000313" key="1">
    <source>
        <dbReference type="EMBL" id="UPW41099.1"/>
    </source>
</evidence>
<protein>
    <submittedName>
        <fullName evidence="1">Nonstructural protein</fullName>
    </submittedName>
</protein>
<organism evidence="1">
    <name type="scientific">Sigmofec virus UA08Rod_5539</name>
    <dbReference type="NCBI Taxonomy" id="2929428"/>
    <lineage>
        <taxon>Viruses</taxon>
        <taxon>Monodnaviria</taxon>
        <taxon>Sangervirae</taxon>
        <taxon>Phixviricota</taxon>
        <taxon>Malgrandaviricetes</taxon>
        <taxon>Petitvirales</taxon>
        <taxon>Microviridae</taxon>
    </lineage>
</organism>
<proteinExistence type="predicted"/>
<dbReference type="InterPro" id="IPR046781">
    <property type="entry name" value="Phage_ORF5"/>
</dbReference>
<dbReference type="Pfam" id="PF20577">
    <property type="entry name" value="Phage_ORF5"/>
    <property type="match status" value="1"/>
</dbReference>
<accession>A0A976R6Y5</accession>